<comment type="caution">
    <text evidence="1">The sequence shown here is derived from an EMBL/GenBank/DDBJ whole genome shotgun (WGS) entry which is preliminary data.</text>
</comment>
<gene>
    <name evidence="1" type="ORF">MENT_LOCUS57054</name>
</gene>
<dbReference type="Proteomes" id="UP000580250">
    <property type="component" value="Unassembled WGS sequence"/>
</dbReference>
<evidence type="ECO:0000313" key="2">
    <source>
        <dbReference type="Proteomes" id="UP000580250"/>
    </source>
</evidence>
<accession>A0A6V7XVP0</accession>
<dbReference type="AlphaFoldDB" id="A0A6V7XVP0"/>
<organism evidence="1 2">
    <name type="scientific">Meloidogyne enterolobii</name>
    <name type="common">Root-knot nematode worm</name>
    <name type="synonym">Meloidogyne mayaguensis</name>
    <dbReference type="NCBI Taxonomy" id="390850"/>
    <lineage>
        <taxon>Eukaryota</taxon>
        <taxon>Metazoa</taxon>
        <taxon>Ecdysozoa</taxon>
        <taxon>Nematoda</taxon>
        <taxon>Chromadorea</taxon>
        <taxon>Rhabditida</taxon>
        <taxon>Tylenchina</taxon>
        <taxon>Tylenchomorpha</taxon>
        <taxon>Tylenchoidea</taxon>
        <taxon>Meloidogynidae</taxon>
        <taxon>Meloidogyninae</taxon>
        <taxon>Meloidogyne</taxon>
    </lineage>
</organism>
<proteinExistence type="predicted"/>
<reference evidence="1 2" key="1">
    <citation type="submission" date="2020-08" db="EMBL/GenBank/DDBJ databases">
        <authorList>
            <person name="Koutsovoulos G."/>
            <person name="Danchin GJ E."/>
        </authorList>
    </citation>
    <scope>NUCLEOTIDE SEQUENCE [LARGE SCALE GENOMIC DNA]</scope>
</reference>
<sequence>MAENNSDRDLEVDETNNKFNKTNYQLAVELEELKNFVFKKVHFVQVPNKWKFFVNNRVCWEFTCVNSNSSKCACDKGNGFIQLIDDENIKYIKCEQSMFGWIASMFGSLNGMNKLYFVVSENTFNKPTNDCSTFTSFYFEVKIKFENENKDDILMVFGLIRDKEMVYLSKTCDAICYGHMGQVGKIPFPSLTFNDGDTYGCGIIYSPTKMTGISPTRIFITQNGQLIGKAIKVKDDNNYTPWIRLKLCSVETNFGNDLTTKPFKYDISKHIVTDEFYN</sequence>
<protein>
    <submittedName>
        <fullName evidence="1">Uncharacterized protein</fullName>
    </submittedName>
</protein>
<dbReference type="InterPro" id="IPR043136">
    <property type="entry name" value="B30.2/SPRY_sf"/>
</dbReference>
<dbReference type="Gene3D" id="2.60.120.920">
    <property type="match status" value="1"/>
</dbReference>
<evidence type="ECO:0000313" key="1">
    <source>
        <dbReference type="EMBL" id="CAD2203368.1"/>
    </source>
</evidence>
<name>A0A6V7XVP0_MELEN</name>
<dbReference type="EMBL" id="CAJEWN010002377">
    <property type="protein sequence ID" value="CAD2203368.1"/>
    <property type="molecule type" value="Genomic_DNA"/>
</dbReference>